<dbReference type="InterPro" id="IPR011050">
    <property type="entry name" value="Pectin_lyase_fold/virulence"/>
</dbReference>
<dbReference type="SUPFAM" id="SSF51126">
    <property type="entry name" value="Pectin lyase-like"/>
    <property type="match status" value="1"/>
</dbReference>
<dbReference type="Pfam" id="PF01391">
    <property type="entry name" value="Collagen"/>
    <property type="match status" value="1"/>
</dbReference>
<dbReference type="InterPro" id="IPR008160">
    <property type="entry name" value="Collagen"/>
</dbReference>
<keyword evidence="3" id="KW-1185">Reference proteome</keyword>
<dbReference type="InterPro" id="IPR012334">
    <property type="entry name" value="Pectin_lyas_fold"/>
</dbReference>
<name>A0A7X4YG68_9BACT</name>
<accession>A0A7X4YG68</accession>
<protein>
    <recommendedName>
        <fullName evidence="4">Collagen-like protein</fullName>
    </recommendedName>
</protein>
<evidence type="ECO:0008006" key="4">
    <source>
        <dbReference type="Google" id="ProtNLM"/>
    </source>
</evidence>
<comment type="caution">
    <text evidence="2">The sequence shown here is derived from an EMBL/GenBank/DDBJ whole genome shotgun (WGS) entry which is preliminary data.</text>
</comment>
<reference evidence="2 3" key="1">
    <citation type="submission" date="2020-01" db="EMBL/GenBank/DDBJ databases">
        <title>The draft genome sequence of Corallococcus exiguus DSM 14696.</title>
        <authorList>
            <person name="Zhang X."/>
            <person name="Zhu H."/>
        </authorList>
    </citation>
    <scope>NUCLEOTIDE SEQUENCE [LARGE SCALE GENOMIC DNA]</scope>
    <source>
        <strain evidence="2 3">DSM 14696</strain>
    </source>
</reference>
<evidence type="ECO:0000313" key="3">
    <source>
        <dbReference type="Proteomes" id="UP000537825"/>
    </source>
</evidence>
<organism evidence="2 3">
    <name type="scientific">Corallococcus exiguus</name>
    <dbReference type="NCBI Taxonomy" id="83462"/>
    <lineage>
        <taxon>Bacteria</taxon>
        <taxon>Pseudomonadati</taxon>
        <taxon>Myxococcota</taxon>
        <taxon>Myxococcia</taxon>
        <taxon>Myxococcales</taxon>
        <taxon>Cystobacterineae</taxon>
        <taxon>Myxococcaceae</taxon>
        <taxon>Corallococcus</taxon>
    </lineage>
</organism>
<sequence length="479" mass="48232">MQRPARRLLRQCLAGVHGHHRTHARGLSDGGPIPTPPRERTDCAPSSPKGELSLSLSSVRRALLPWVLFVSACKGEGTVGAQGPQGLQGETGPAGAQGPRGDVGPAGAQGLQGETGPTGAQGPRGDVGPAGAPGGSGTDRLLAARVRIIPLEATALESGAALRAAVEAVPSDGSQTWVLKLGAGTYDLGTTGLVLKRGVFLEGSGVGVSRITSSTAGDGSVVGASGAGLRLLSVSNTGGGTRSVAIFNRDDGFAVSEVRAEALAGQSLTFGVYYQSANGITLSRVESQASSDRGRVMGFAFDQVGITLEDSKAVVQGTASAVESVIGVGVAGNVGILRRVFINASATNGARSFGVEAAAQNVSVMDSEVFSGGATLSAALHAETPGVSVRSSRLKGDGTGAFGVYADFPAPTPGVRMGIDQSSIEGYETAVYLKAGSTARLGHAKLYGGVFVEQGASALCLFTFQTVQQDTLPVGSSCQ</sequence>
<feature type="region of interest" description="Disordered" evidence="1">
    <location>
        <begin position="16"/>
        <end position="52"/>
    </location>
</feature>
<dbReference type="Gene3D" id="2.160.20.10">
    <property type="entry name" value="Single-stranded right-handed beta-helix, Pectin lyase-like"/>
    <property type="match status" value="1"/>
</dbReference>
<evidence type="ECO:0000313" key="2">
    <source>
        <dbReference type="EMBL" id="NBC44840.1"/>
    </source>
</evidence>
<dbReference type="EMBL" id="JAAAPK010000011">
    <property type="protein sequence ID" value="NBC44840.1"/>
    <property type="molecule type" value="Genomic_DNA"/>
</dbReference>
<dbReference type="Proteomes" id="UP000537825">
    <property type="component" value="Unassembled WGS sequence"/>
</dbReference>
<feature type="region of interest" description="Disordered" evidence="1">
    <location>
        <begin position="80"/>
        <end position="136"/>
    </location>
</feature>
<dbReference type="AlphaFoldDB" id="A0A7X4YG68"/>
<proteinExistence type="predicted"/>
<evidence type="ECO:0000256" key="1">
    <source>
        <dbReference type="SAM" id="MobiDB-lite"/>
    </source>
</evidence>
<gene>
    <name evidence="2" type="ORF">GTZ93_34085</name>
</gene>